<feature type="domain" description="4Fe-4S ferredoxin-type" evidence="9">
    <location>
        <begin position="1"/>
        <end position="29"/>
    </location>
</feature>
<dbReference type="InterPro" id="IPR051269">
    <property type="entry name" value="Fe-S_cluster_ET"/>
</dbReference>
<keyword evidence="2 8" id="KW-0813">Transport</keyword>
<keyword evidence="5 8" id="KW-0408">Iron</keyword>
<dbReference type="PRINTS" id="PR00352">
    <property type="entry name" value="3FE4SFRDOXIN"/>
</dbReference>
<dbReference type="Gene3D" id="3.30.70.20">
    <property type="match status" value="1"/>
</dbReference>
<dbReference type="Pfam" id="PF13459">
    <property type="entry name" value="Fer4_15"/>
    <property type="match status" value="1"/>
</dbReference>
<keyword evidence="7" id="KW-0003">3Fe-4S</keyword>
<protein>
    <recommendedName>
        <fullName evidence="8">Ferredoxin</fullName>
    </recommendedName>
</protein>
<dbReference type="PANTHER" id="PTHR36923">
    <property type="entry name" value="FERREDOXIN"/>
    <property type="match status" value="1"/>
</dbReference>
<evidence type="ECO:0000313" key="10">
    <source>
        <dbReference type="EMBL" id="QFR02791.1"/>
    </source>
</evidence>
<evidence type="ECO:0000256" key="2">
    <source>
        <dbReference type="ARBA" id="ARBA00022448"/>
    </source>
</evidence>
<dbReference type="AlphaFoldDB" id="A0A5P8KID8"/>
<dbReference type="GO" id="GO:0005506">
    <property type="term" value="F:iron ion binding"/>
    <property type="evidence" value="ECO:0007669"/>
    <property type="project" value="UniProtKB-UniRule"/>
</dbReference>
<evidence type="ECO:0000256" key="5">
    <source>
        <dbReference type="ARBA" id="ARBA00023004"/>
    </source>
</evidence>
<gene>
    <name evidence="10" type="ORF">F9278_25055</name>
</gene>
<comment type="function">
    <text evidence="8">Ferredoxins are iron-sulfur proteins that transfer electrons in a wide variety of metabolic reactions.</text>
</comment>
<comment type="cofactor">
    <cofactor evidence="1">
        <name>[3Fe-4S] cluster</name>
        <dbReference type="ChEBI" id="CHEBI:21137"/>
    </cofactor>
</comment>
<dbReference type="PANTHER" id="PTHR36923:SF3">
    <property type="entry name" value="FERREDOXIN"/>
    <property type="match status" value="1"/>
</dbReference>
<evidence type="ECO:0000256" key="8">
    <source>
        <dbReference type="RuleBase" id="RU368020"/>
    </source>
</evidence>
<keyword evidence="4 8" id="KW-0249">Electron transport</keyword>
<dbReference type="EMBL" id="CP045096">
    <property type="protein sequence ID" value="QFR02791.1"/>
    <property type="molecule type" value="Genomic_DNA"/>
</dbReference>
<dbReference type="SUPFAM" id="SSF54862">
    <property type="entry name" value="4Fe-4S ferredoxins"/>
    <property type="match status" value="1"/>
</dbReference>
<organism evidence="10 11">
    <name type="scientific">Streptomyces phaeolivaceus</name>
    <dbReference type="NCBI Taxonomy" id="2653200"/>
    <lineage>
        <taxon>Bacteria</taxon>
        <taxon>Bacillati</taxon>
        <taxon>Actinomycetota</taxon>
        <taxon>Actinomycetes</taxon>
        <taxon>Kitasatosporales</taxon>
        <taxon>Streptomycetaceae</taxon>
        <taxon>Streptomyces</taxon>
    </lineage>
</organism>
<dbReference type="Proteomes" id="UP000327294">
    <property type="component" value="Chromosome"/>
</dbReference>
<keyword evidence="11" id="KW-1185">Reference proteome</keyword>
<keyword evidence="6 8" id="KW-0411">Iron-sulfur</keyword>
<evidence type="ECO:0000313" key="11">
    <source>
        <dbReference type="Proteomes" id="UP000327294"/>
    </source>
</evidence>
<dbReference type="PROSITE" id="PS51379">
    <property type="entry name" value="4FE4S_FER_2"/>
    <property type="match status" value="1"/>
</dbReference>
<accession>A0A5P8KID8</accession>
<proteinExistence type="predicted"/>
<evidence type="ECO:0000256" key="4">
    <source>
        <dbReference type="ARBA" id="ARBA00022982"/>
    </source>
</evidence>
<dbReference type="GO" id="GO:0009055">
    <property type="term" value="F:electron transfer activity"/>
    <property type="evidence" value="ECO:0007669"/>
    <property type="project" value="UniProtKB-UniRule"/>
</dbReference>
<dbReference type="KEGG" id="sphv:F9278_25055"/>
<name>A0A5P8KID8_9ACTN</name>
<dbReference type="RefSeq" id="WP_152174108.1">
    <property type="nucleotide sequence ID" value="NZ_CP045096.1"/>
</dbReference>
<dbReference type="GO" id="GO:0051538">
    <property type="term" value="F:3 iron, 4 sulfur cluster binding"/>
    <property type="evidence" value="ECO:0007669"/>
    <property type="project" value="UniProtKB-KW"/>
</dbReference>
<evidence type="ECO:0000259" key="9">
    <source>
        <dbReference type="PROSITE" id="PS51379"/>
    </source>
</evidence>
<evidence type="ECO:0000256" key="1">
    <source>
        <dbReference type="ARBA" id="ARBA00001927"/>
    </source>
</evidence>
<evidence type="ECO:0000256" key="6">
    <source>
        <dbReference type="ARBA" id="ARBA00023014"/>
    </source>
</evidence>
<dbReference type="InterPro" id="IPR017896">
    <property type="entry name" value="4Fe4S_Fe-S-bd"/>
</dbReference>
<keyword evidence="3 8" id="KW-0479">Metal-binding</keyword>
<evidence type="ECO:0000256" key="7">
    <source>
        <dbReference type="ARBA" id="ARBA00023291"/>
    </source>
</evidence>
<dbReference type="InterPro" id="IPR001080">
    <property type="entry name" value="3Fe4S_ferredoxin"/>
</dbReference>
<evidence type="ECO:0000256" key="3">
    <source>
        <dbReference type="ARBA" id="ARBA00022723"/>
    </source>
</evidence>
<reference evidence="10 11" key="1">
    <citation type="submission" date="2019-10" db="EMBL/GenBank/DDBJ databases">
        <title>Streptomyces sp. strain GY16 isolated from leaves of Broussonetia papyrifera.</title>
        <authorList>
            <person name="Mo P."/>
        </authorList>
    </citation>
    <scope>NUCLEOTIDE SEQUENCE [LARGE SCALE GENOMIC DNA]</scope>
    <source>
        <strain evidence="10 11">GY16</strain>
    </source>
</reference>
<sequence>MKLHIDETKCRGAGQCVLIAPEVFDQRDEDGIAVLLAPTPPPSHHPTVHEAAAVCPAGAIGVDDEEG</sequence>